<dbReference type="AlphaFoldDB" id="A0AA40CNE7"/>
<dbReference type="EMBL" id="JAULSV010000004">
    <property type="protein sequence ID" value="KAK0645411.1"/>
    <property type="molecule type" value="Genomic_DNA"/>
</dbReference>
<evidence type="ECO:0000256" key="1">
    <source>
        <dbReference type="SAM" id="SignalP"/>
    </source>
</evidence>
<sequence length="134" mass="14838">MRYSLSIMALATLLSGTSAMTYPRGAVPAELRGVEPRALYMCATEDCRYFEQGGRICRDSNDCNDFPYVLVSCPQRNITLHPFSSRTCFFPIFFRSTRPDTLSAAMSGALILLRVGSGMSSSRLSSDWWGGVSR</sequence>
<evidence type="ECO:0000313" key="2">
    <source>
        <dbReference type="EMBL" id="KAK0645411.1"/>
    </source>
</evidence>
<organism evidence="2 3">
    <name type="scientific">Cercophora newfieldiana</name>
    <dbReference type="NCBI Taxonomy" id="92897"/>
    <lineage>
        <taxon>Eukaryota</taxon>
        <taxon>Fungi</taxon>
        <taxon>Dikarya</taxon>
        <taxon>Ascomycota</taxon>
        <taxon>Pezizomycotina</taxon>
        <taxon>Sordariomycetes</taxon>
        <taxon>Sordariomycetidae</taxon>
        <taxon>Sordariales</taxon>
        <taxon>Lasiosphaeriaceae</taxon>
        <taxon>Cercophora</taxon>
    </lineage>
</organism>
<reference evidence="2" key="1">
    <citation type="submission" date="2023-06" db="EMBL/GenBank/DDBJ databases">
        <title>Genome-scale phylogeny and comparative genomics of the fungal order Sordariales.</title>
        <authorList>
            <consortium name="Lawrence Berkeley National Laboratory"/>
            <person name="Hensen N."/>
            <person name="Bonometti L."/>
            <person name="Westerberg I."/>
            <person name="Brannstrom I.O."/>
            <person name="Guillou S."/>
            <person name="Cros-Aarteil S."/>
            <person name="Calhoun S."/>
            <person name="Haridas S."/>
            <person name="Kuo A."/>
            <person name="Mondo S."/>
            <person name="Pangilinan J."/>
            <person name="Riley R."/>
            <person name="Labutti K."/>
            <person name="Andreopoulos B."/>
            <person name="Lipzen A."/>
            <person name="Chen C."/>
            <person name="Yanf M."/>
            <person name="Daum C."/>
            <person name="Ng V."/>
            <person name="Clum A."/>
            <person name="Steindorff A."/>
            <person name="Ohm R."/>
            <person name="Martin F."/>
            <person name="Silar P."/>
            <person name="Natvig D."/>
            <person name="Lalanne C."/>
            <person name="Gautier V."/>
            <person name="Ament-Velasquez S.L."/>
            <person name="Kruys A."/>
            <person name="Hutchinson M.I."/>
            <person name="Powell A.J."/>
            <person name="Barry K."/>
            <person name="Miller A.N."/>
            <person name="Grigoriev I.V."/>
            <person name="Debuchy R."/>
            <person name="Gladieux P."/>
            <person name="Thoren M.H."/>
            <person name="Johannesson H."/>
        </authorList>
    </citation>
    <scope>NUCLEOTIDE SEQUENCE</scope>
    <source>
        <strain evidence="2">SMH2532-1</strain>
    </source>
</reference>
<dbReference type="Proteomes" id="UP001174936">
    <property type="component" value="Unassembled WGS sequence"/>
</dbReference>
<protein>
    <submittedName>
        <fullName evidence="2">Uncharacterized protein</fullName>
    </submittedName>
</protein>
<keyword evidence="3" id="KW-1185">Reference proteome</keyword>
<feature type="signal peptide" evidence="1">
    <location>
        <begin position="1"/>
        <end position="19"/>
    </location>
</feature>
<comment type="caution">
    <text evidence="2">The sequence shown here is derived from an EMBL/GenBank/DDBJ whole genome shotgun (WGS) entry which is preliminary data.</text>
</comment>
<gene>
    <name evidence="2" type="ORF">B0T16DRAFT_139694</name>
</gene>
<keyword evidence="1" id="KW-0732">Signal</keyword>
<name>A0AA40CNE7_9PEZI</name>
<evidence type="ECO:0000313" key="3">
    <source>
        <dbReference type="Proteomes" id="UP001174936"/>
    </source>
</evidence>
<accession>A0AA40CNE7</accession>
<feature type="chain" id="PRO_5041313832" evidence="1">
    <location>
        <begin position="20"/>
        <end position="134"/>
    </location>
</feature>
<proteinExistence type="predicted"/>